<keyword evidence="3" id="KW-1185">Reference proteome</keyword>
<reference evidence="2 3" key="1">
    <citation type="submission" date="2024-08" db="EMBL/GenBank/DDBJ databases">
        <authorList>
            <person name="Cucini C."/>
            <person name="Frati F."/>
        </authorList>
    </citation>
    <scope>NUCLEOTIDE SEQUENCE [LARGE SCALE GENOMIC DNA]</scope>
</reference>
<evidence type="ECO:0000313" key="3">
    <source>
        <dbReference type="Proteomes" id="UP001642540"/>
    </source>
</evidence>
<feature type="transmembrane region" description="Helical" evidence="1">
    <location>
        <begin position="27"/>
        <end position="46"/>
    </location>
</feature>
<proteinExistence type="predicted"/>
<dbReference type="PANTHER" id="PTHR31061:SF24">
    <property type="entry name" value="LD22376P"/>
    <property type="match status" value="1"/>
</dbReference>
<dbReference type="Proteomes" id="UP001642540">
    <property type="component" value="Unassembled WGS sequence"/>
</dbReference>
<keyword evidence="1" id="KW-0812">Transmembrane</keyword>
<sequence>MSAVCIPVSVKSQVKRGTSRLQICRKIFIRSLKLIGIGIILGSLWGPVNIQTMRIPGVLQRFGVCYFICSALVLLCMTVNFTKPETSKLRAALQDVEIIWISWLFILALVLVHSILTFFLPVPGCPTGYLGAGGLADGNVYSGICIGGAAGYIDRRTFQIEHVYQNPTAKTVYKSDAYDPEGTLGTLTSIVQVWLGVQTGVTMLVYPRASSRLKRWGVWAVTTGICGAILCGFRQTGGWIPLNKNLWSLSFVLVTNSFALILLSALYFIIDIKKWWSGAPFFEPGMNSILLYVAHQVAHAMLPWHYVFGPMRTHFAKLVECLWGTTLWVLISVYLYQKKIFWTL</sequence>
<gene>
    <name evidence="2" type="ORF">ODALV1_LOCUS19579</name>
</gene>
<feature type="transmembrane region" description="Helical" evidence="1">
    <location>
        <begin position="58"/>
        <end position="77"/>
    </location>
</feature>
<keyword evidence="1" id="KW-1133">Transmembrane helix</keyword>
<keyword evidence="1" id="KW-0472">Membrane</keyword>
<protein>
    <recommendedName>
        <fullName evidence="4">Heparan-alpha-glucosaminide N-acetyltransferase</fullName>
    </recommendedName>
</protein>
<feature type="transmembrane region" description="Helical" evidence="1">
    <location>
        <begin position="246"/>
        <end position="269"/>
    </location>
</feature>
<organism evidence="2 3">
    <name type="scientific">Orchesella dallaii</name>
    <dbReference type="NCBI Taxonomy" id="48710"/>
    <lineage>
        <taxon>Eukaryota</taxon>
        <taxon>Metazoa</taxon>
        <taxon>Ecdysozoa</taxon>
        <taxon>Arthropoda</taxon>
        <taxon>Hexapoda</taxon>
        <taxon>Collembola</taxon>
        <taxon>Entomobryomorpha</taxon>
        <taxon>Entomobryoidea</taxon>
        <taxon>Orchesellidae</taxon>
        <taxon>Orchesellinae</taxon>
        <taxon>Orchesella</taxon>
    </lineage>
</organism>
<evidence type="ECO:0000313" key="2">
    <source>
        <dbReference type="EMBL" id="CAL8121884.1"/>
    </source>
</evidence>
<dbReference type="EMBL" id="CAXLJM020000066">
    <property type="protein sequence ID" value="CAL8121884.1"/>
    <property type="molecule type" value="Genomic_DNA"/>
</dbReference>
<evidence type="ECO:0008006" key="4">
    <source>
        <dbReference type="Google" id="ProtNLM"/>
    </source>
</evidence>
<evidence type="ECO:0000256" key="1">
    <source>
        <dbReference type="SAM" id="Phobius"/>
    </source>
</evidence>
<feature type="transmembrane region" description="Helical" evidence="1">
    <location>
        <begin position="314"/>
        <end position="336"/>
    </location>
</feature>
<accession>A0ABP1RC58</accession>
<name>A0ABP1RC58_9HEXA</name>
<dbReference type="PANTHER" id="PTHR31061">
    <property type="entry name" value="LD22376P"/>
    <property type="match status" value="1"/>
</dbReference>
<comment type="caution">
    <text evidence="2">The sequence shown here is derived from an EMBL/GenBank/DDBJ whole genome shotgun (WGS) entry which is preliminary data.</text>
</comment>
<feature type="transmembrane region" description="Helical" evidence="1">
    <location>
        <begin position="98"/>
        <end position="120"/>
    </location>
</feature>
<feature type="transmembrane region" description="Helical" evidence="1">
    <location>
        <begin position="218"/>
        <end position="240"/>
    </location>
</feature>